<keyword evidence="2" id="KW-1185">Reference proteome</keyword>
<evidence type="ECO:0000313" key="1">
    <source>
        <dbReference type="EMBL" id="KAI0085413.1"/>
    </source>
</evidence>
<sequence>MGTLTKSWVTHHQDAWAIVRAGVAGGLVGEVRVNFDLHLGVALARECLQAAVRQCLRVIRYFPIARYAASTSTSLVFSHVLVPTQQLTAEIARDFACLKPYDQRHKFDHSRVTYSWCSMRFRSGFKCHSTQISVCFGLYPVRELFVERPLDLHCRHEQAVMWALQACPGYQSE</sequence>
<proteinExistence type="predicted"/>
<organism evidence="1 2">
    <name type="scientific">Irpex rosettiformis</name>
    <dbReference type="NCBI Taxonomy" id="378272"/>
    <lineage>
        <taxon>Eukaryota</taxon>
        <taxon>Fungi</taxon>
        <taxon>Dikarya</taxon>
        <taxon>Basidiomycota</taxon>
        <taxon>Agaricomycotina</taxon>
        <taxon>Agaricomycetes</taxon>
        <taxon>Polyporales</taxon>
        <taxon>Irpicaceae</taxon>
        <taxon>Irpex</taxon>
    </lineage>
</organism>
<gene>
    <name evidence="1" type="ORF">BDY19DRAFT_996761</name>
</gene>
<dbReference type="Proteomes" id="UP001055072">
    <property type="component" value="Unassembled WGS sequence"/>
</dbReference>
<evidence type="ECO:0000313" key="2">
    <source>
        <dbReference type="Proteomes" id="UP001055072"/>
    </source>
</evidence>
<name>A0ACB8TTR7_9APHY</name>
<dbReference type="EMBL" id="MU274931">
    <property type="protein sequence ID" value="KAI0085413.1"/>
    <property type="molecule type" value="Genomic_DNA"/>
</dbReference>
<reference evidence="1" key="1">
    <citation type="journal article" date="2021" name="Environ. Microbiol.">
        <title>Gene family expansions and transcriptome signatures uncover fungal adaptations to wood decay.</title>
        <authorList>
            <person name="Hage H."/>
            <person name="Miyauchi S."/>
            <person name="Viragh M."/>
            <person name="Drula E."/>
            <person name="Min B."/>
            <person name="Chaduli D."/>
            <person name="Navarro D."/>
            <person name="Favel A."/>
            <person name="Norest M."/>
            <person name="Lesage-Meessen L."/>
            <person name="Balint B."/>
            <person name="Merenyi Z."/>
            <person name="de Eugenio L."/>
            <person name="Morin E."/>
            <person name="Martinez A.T."/>
            <person name="Baldrian P."/>
            <person name="Stursova M."/>
            <person name="Martinez M.J."/>
            <person name="Novotny C."/>
            <person name="Magnuson J.K."/>
            <person name="Spatafora J.W."/>
            <person name="Maurice S."/>
            <person name="Pangilinan J."/>
            <person name="Andreopoulos W."/>
            <person name="LaButti K."/>
            <person name="Hundley H."/>
            <person name="Na H."/>
            <person name="Kuo A."/>
            <person name="Barry K."/>
            <person name="Lipzen A."/>
            <person name="Henrissat B."/>
            <person name="Riley R."/>
            <person name="Ahrendt S."/>
            <person name="Nagy L.G."/>
            <person name="Grigoriev I.V."/>
            <person name="Martin F."/>
            <person name="Rosso M.N."/>
        </authorList>
    </citation>
    <scope>NUCLEOTIDE SEQUENCE</scope>
    <source>
        <strain evidence="1">CBS 384.51</strain>
    </source>
</reference>
<comment type="caution">
    <text evidence="1">The sequence shown here is derived from an EMBL/GenBank/DDBJ whole genome shotgun (WGS) entry which is preliminary data.</text>
</comment>
<protein>
    <submittedName>
        <fullName evidence="1">Uncharacterized protein</fullName>
    </submittedName>
</protein>
<accession>A0ACB8TTR7</accession>